<dbReference type="InterPro" id="IPR021641">
    <property type="entry name" value="DUF3245"/>
</dbReference>
<dbReference type="Proteomes" id="UP000019376">
    <property type="component" value="Unassembled WGS sequence"/>
</dbReference>
<evidence type="ECO:0000256" key="1">
    <source>
        <dbReference type="SAM" id="MobiDB-lite"/>
    </source>
</evidence>
<proteinExistence type="predicted"/>
<feature type="compositionally biased region" description="Acidic residues" evidence="1">
    <location>
        <begin position="138"/>
        <end position="148"/>
    </location>
</feature>
<feature type="region of interest" description="Disordered" evidence="1">
    <location>
        <begin position="104"/>
        <end position="265"/>
    </location>
</feature>
<evidence type="ECO:0000313" key="2">
    <source>
        <dbReference type="EMBL" id="EPS30813.1"/>
    </source>
</evidence>
<gene>
    <name evidence="2" type="ORF">PDE_05765</name>
</gene>
<dbReference type="HOGENOM" id="CLU_096588_0_0_1"/>
<protein>
    <submittedName>
        <fullName evidence="2">Uncharacterized protein</fullName>
    </submittedName>
</protein>
<dbReference type="eggNOG" id="ENOG502SRM2">
    <property type="taxonomic scope" value="Eukaryota"/>
</dbReference>
<feature type="compositionally biased region" description="Polar residues" evidence="1">
    <location>
        <begin position="126"/>
        <end position="137"/>
    </location>
</feature>
<dbReference type="EMBL" id="KB644412">
    <property type="protein sequence ID" value="EPS30813.1"/>
    <property type="molecule type" value="Genomic_DNA"/>
</dbReference>
<feature type="compositionally biased region" description="Polar residues" evidence="1">
    <location>
        <begin position="77"/>
        <end position="86"/>
    </location>
</feature>
<name>S8AWY8_PENO1</name>
<sequence length="265" mass="28477">MALSKSESDIILNRANVALARSQRLVASWLPAATTDELANTKSEEELQREEDEIFTAVPETLGVGAPLPEKAADGSWNRTELSSNDQLRKQLLGRNYDKFMKASAAAKQASRTAGPAGTNGDHSHLQNGKTQSQLQAQEEDEYDDDEEGRVSMVGRKNRKMGMNGTQKKMNLKRKKMDEAGPTSVLIGAEDSTGTNGLVAGDGSNSAADRGVEDADQDASAGTDAVDGPVETDASVKPAPSKGRKKATSYLDELLAERSKKRKKR</sequence>
<keyword evidence="3" id="KW-1185">Reference proteome</keyword>
<dbReference type="PhylomeDB" id="S8AWY8"/>
<organism evidence="2 3">
    <name type="scientific">Penicillium oxalicum (strain 114-2 / CGMCC 5302)</name>
    <name type="common">Penicillium decumbens</name>
    <dbReference type="NCBI Taxonomy" id="933388"/>
    <lineage>
        <taxon>Eukaryota</taxon>
        <taxon>Fungi</taxon>
        <taxon>Dikarya</taxon>
        <taxon>Ascomycota</taxon>
        <taxon>Pezizomycotina</taxon>
        <taxon>Eurotiomycetes</taxon>
        <taxon>Eurotiomycetidae</taxon>
        <taxon>Eurotiales</taxon>
        <taxon>Aspergillaceae</taxon>
        <taxon>Penicillium</taxon>
    </lineage>
</organism>
<evidence type="ECO:0000313" key="3">
    <source>
        <dbReference type="Proteomes" id="UP000019376"/>
    </source>
</evidence>
<feature type="region of interest" description="Disordered" evidence="1">
    <location>
        <begin position="62"/>
        <end position="88"/>
    </location>
</feature>
<accession>S8AWY8</accession>
<dbReference type="Pfam" id="PF11595">
    <property type="entry name" value="DUF3245"/>
    <property type="match status" value="1"/>
</dbReference>
<dbReference type="OrthoDB" id="3438340at2759"/>
<reference evidence="2 3" key="1">
    <citation type="journal article" date="2013" name="PLoS ONE">
        <title>Genomic and secretomic analyses reveal unique features of the lignocellulolytic enzyme system of Penicillium decumbens.</title>
        <authorList>
            <person name="Liu G."/>
            <person name="Zhang L."/>
            <person name="Wei X."/>
            <person name="Zou G."/>
            <person name="Qin Y."/>
            <person name="Ma L."/>
            <person name="Li J."/>
            <person name="Zheng H."/>
            <person name="Wang S."/>
            <person name="Wang C."/>
            <person name="Xun L."/>
            <person name="Zhao G.-P."/>
            <person name="Zhou Z."/>
            <person name="Qu Y."/>
        </authorList>
    </citation>
    <scope>NUCLEOTIDE SEQUENCE [LARGE SCALE GENOMIC DNA]</scope>
    <source>
        <strain evidence="3">114-2 / CGMCC 5302</strain>
    </source>
</reference>
<dbReference type="AlphaFoldDB" id="S8AWY8"/>